<feature type="region of interest" description="Disordered" evidence="1">
    <location>
        <begin position="54"/>
        <end position="78"/>
    </location>
</feature>
<evidence type="ECO:0000313" key="2">
    <source>
        <dbReference type="EMBL" id="SPC73635.1"/>
    </source>
</evidence>
<accession>A0A2N9EFU2</accession>
<evidence type="ECO:0000256" key="1">
    <source>
        <dbReference type="SAM" id="MobiDB-lite"/>
    </source>
</evidence>
<organism evidence="2">
    <name type="scientific">Fagus sylvatica</name>
    <name type="common">Beechnut</name>
    <dbReference type="NCBI Taxonomy" id="28930"/>
    <lineage>
        <taxon>Eukaryota</taxon>
        <taxon>Viridiplantae</taxon>
        <taxon>Streptophyta</taxon>
        <taxon>Embryophyta</taxon>
        <taxon>Tracheophyta</taxon>
        <taxon>Spermatophyta</taxon>
        <taxon>Magnoliopsida</taxon>
        <taxon>eudicotyledons</taxon>
        <taxon>Gunneridae</taxon>
        <taxon>Pentapetalae</taxon>
        <taxon>rosids</taxon>
        <taxon>fabids</taxon>
        <taxon>Fagales</taxon>
        <taxon>Fagaceae</taxon>
        <taxon>Fagus</taxon>
    </lineage>
</organism>
<gene>
    <name evidence="2" type="ORF">FSB_LOCUS1517</name>
</gene>
<name>A0A2N9EFU2_FAGSY</name>
<protein>
    <recommendedName>
        <fullName evidence="3">Aminotransferase-like plant mobile domain-containing protein</fullName>
    </recommendedName>
</protein>
<sequence>MLLKIGVRAYHSGIRRFEALSLLACLEAAYASTEAAYAACKECTLFQMHTMSRTSKSRGSRSGSSSSNPTLTSNLLPPNAKLGAKKWVPVLAPREPITPFFRPREHISALLRPPHHEEEKVVYDRSNATEVRDWWKKLNVATKALVKLADSRPMVENLAGSWSLKCVLTGLNVSGRTIRFPEDGAPLDEIYLGYSTGSANISVPSLSLTSVLLNCVCEWLHFFEDLETIAKYNWSGLALAHLYVNMDSISRGSTTSLMGYWWIGLCAMGCARTSPRQTNTTITLPGTILIESLIIEKRWRRVLPLLDISLGSPSWPGLGDLENWQPFEGMIDAMTAFEDYQGTLMLPLQTTLPITEGGSKDIPLPPWSVTLHCSDGFLVETAANNANLKDMIGLVGSLKILATQQSEDAYLRSSRDDNDDDDGGGLHSAHHYHNVRLDLSMLRVAAEFWDPTRHVFHFNQCELCPMIEEFAALMNHTNLRNFEAMDPKIVDIVDLLGTNNPVPMILAETLNGLDNLKDGTCHHFKGKPSVASVGRVPDYPWGILPQFLWGYLTEDDGQDCKHLEECVIYTRQEGTKKTDPGSLYESWLICDMAASERDNKVRALRLAAKLGKFRGKWN</sequence>
<dbReference type="AlphaFoldDB" id="A0A2N9EFU2"/>
<proteinExistence type="predicted"/>
<evidence type="ECO:0008006" key="3">
    <source>
        <dbReference type="Google" id="ProtNLM"/>
    </source>
</evidence>
<feature type="compositionally biased region" description="Low complexity" evidence="1">
    <location>
        <begin position="60"/>
        <end position="78"/>
    </location>
</feature>
<dbReference type="EMBL" id="OIVN01000068">
    <property type="protein sequence ID" value="SPC73635.1"/>
    <property type="molecule type" value="Genomic_DNA"/>
</dbReference>
<reference evidence="2" key="1">
    <citation type="submission" date="2018-02" db="EMBL/GenBank/DDBJ databases">
        <authorList>
            <person name="Cohen D.B."/>
            <person name="Kent A.D."/>
        </authorList>
    </citation>
    <scope>NUCLEOTIDE SEQUENCE</scope>
</reference>